<feature type="region of interest" description="Disordered" evidence="1">
    <location>
        <begin position="70"/>
        <end position="98"/>
    </location>
</feature>
<proteinExistence type="predicted"/>
<feature type="region of interest" description="Disordered" evidence="1">
    <location>
        <begin position="147"/>
        <end position="168"/>
    </location>
</feature>
<keyword evidence="3" id="KW-1185">Reference proteome</keyword>
<dbReference type="Proteomes" id="UP000788993">
    <property type="component" value="Unassembled WGS sequence"/>
</dbReference>
<organism evidence="2 3">
    <name type="scientific">Ogataea polymorpha</name>
    <dbReference type="NCBI Taxonomy" id="460523"/>
    <lineage>
        <taxon>Eukaryota</taxon>
        <taxon>Fungi</taxon>
        <taxon>Dikarya</taxon>
        <taxon>Ascomycota</taxon>
        <taxon>Saccharomycotina</taxon>
        <taxon>Pichiomycetes</taxon>
        <taxon>Pichiales</taxon>
        <taxon>Pichiaceae</taxon>
        <taxon>Ogataea</taxon>
    </lineage>
</organism>
<reference evidence="2" key="1">
    <citation type="journal article" date="2021" name="Open Biol.">
        <title>Shared evolutionary footprints suggest mitochondrial oxidative damage underlies multiple complex I losses in fungi.</title>
        <authorList>
            <person name="Schikora-Tamarit M.A."/>
            <person name="Marcet-Houben M."/>
            <person name="Nosek J."/>
            <person name="Gabaldon T."/>
        </authorList>
    </citation>
    <scope>NUCLEOTIDE SEQUENCE</scope>
    <source>
        <strain evidence="2">NCAIM Y.01608</strain>
    </source>
</reference>
<feature type="compositionally biased region" description="Polar residues" evidence="1">
    <location>
        <begin position="154"/>
        <end position="168"/>
    </location>
</feature>
<dbReference type="EMBL" id="JAEUBD010000108">
    <property type="protein sequence ID" value="KAH3677321.1"/>
    <property type="molecule type" value="Genomic_DNA"/>
</dbReference>
<gene>
    <name evidence="2" type="ORF">OGATHE_000795</name>
</gene>
<dbReference type="AlphaFoldDB" id="A0A9P8PS86"/>
<protein>
    <submittedName>
        <fullName evidence="2">Uncharacterized protein</fullName>
    </submittedName>
</protein>
<evidence type="ECO:0000256" key="1">
    <source>
        <dbReference type="SAM" id="MobiDB-lite"/>
    </source>
</evidence>
<evidence type="ECO:0000313" key="2">
    <source>
        <dbReference type="EMBL" id="KAH3677321.1"/>
    </source>
</evidence>
<evidence type="ECO:0000313" key="3">
    <source>
        <dbReference type="Proteomes" id="UP000788993"/>
    </source>
</evidence>
<sequence length="168" mass="17881">MNSSTRRPISNLAEFILSSLDDNFSVCCVLPMFLSMLVNSNLISLSFCTHLEPYETRSASTSFCSVSSSWSLSSKKSPLSALGDSSHSSYSSNPSASSVADSLNLARSTPLAPQRTRDDRLSQISHIFATETSLVLSASLSCMSSSPESSLLSTENVPSNALTSSSTF</sequence>
<comment type="caution">
    <text evidence="2">The sequence shown here is derived from an EMBL/GenBank/DDBJ whole genome shotgun (WGS) entry which is preliminary data.</text>
</comment>
<name>A0A9P8PS86_9ASCO</name>
<reference evidence="2" key="2">
    <citation type="submission" date="2021-01" db="EMBL/GenBank/DDBJ databases">
        <authorList>
            <person name="Schikora-Tamarit M.A."/>
        </authorList>
    </citation>
    <scope>NUCLEOTIDE SEQUENCE</scope>
    <source>
        <strain evidence="2">NCAIM Y.01608</strain>
    </source>
</reference>
<accession>A0A9P8PS86</accession>